<proteinExistence type="predicted"/>
<reference evidence="2" key="1">
    <citation type="submission" date="2018-05" db="EMBL/GenBank/DDBJ databases">
        <authorList>
            <person name="Lanie J.A."/>
            <person name="Ng W.-L."/>
            <person name="Kazmierczak K.M."/>
            <person name="Andrzejewski T.M."/>
            <person name="Davidsen T.M."/>
            <person name="Wayne K.J."/>
            <person name="Tettelin H."/>
            <person name="Glass J.I."/>
            <person name="Rusch D."/>
            <person name="Podicherti R."/>
            <person name="Tsui H.-C.T."/>
            <person name="Winkler M.E."/>
        </authorList>
    </citation>
    <scope>NUCLEOTIDE SEQUENCE</scope>
</reference>
<organism evidence="2">
    <name type="scientific">marine metagenome</name>
    <dbReference type="NCBI Taxonomy" id="408172"/>
    <lineage>
        <taxon>unclassified sequences</taxon>
        <taxon>metagenomes</taxon>
        <taxon>ecological metagenomes</taxon>
    </lineage>
</organism>
<dbReference type="Pfam" id="PF14129">
    <property type="entry name" value="DUF4296"/>
    <property type="match status" value="1"/>
</dbReference>
<dbReference type="PROSITE" id="PS51257">
    <property type="entry name" value="PROKAR_LIPOPROTEIN"/>
    <property type="match status" value="1"/>
</dbReference>
<accession>A0A381RP09</accession>
<dbReference type="EMBL" id="UINC01002161">
    <property type="protein sequence ID" value="SUZ93615.1"/>
    <property type="molecule type" value="Genomic_DNA"/>
</dbReference>
<dbReference type="AlphaFoldDB" id="A0A381RP09"/>
<gene>
    <name evidence="2" type="ORF">METZ01_LOCUS46469</name>
</gene>
<feature type="domain" description="DUF4296" evidence="1">
    <location>
        <begin position="22"/>
        <end position="101"/>
    </location>
</feature>
<dbReference type="InterPro" id="IPR025381">
    <property type="entry name" value="DUF4296"/>
</dbReference>
<evidence type="ECO:0000313" key="2">
    <source>
        <dbReference type="EMBL" id="SUZ93615.1"/>
    </source>
</evidence>
<protein>
    <recommendedName>
        <fullName evidence="1">DUF4296 domain-containing protein</fullName>
    </recommendedName>
</protein>
<evidence type="ECO:0000259" key="1">
    <source>
        <dbReference type="Pfam" id="PF14129"/>
    </source>
</evidence>
<sequence>MIKYLCFLTFFIIISCSILENEKFIPKEKLVNILIEMHVLEASIDNLNLSKDSSMIFFKMREKEIFEKFNTDEETYRESFSHYFFEPKELDEIYESVIDSLLLYQQIK</sequence>
<name>A0A381RP09_9ZZZZ</name>